<dbReference type="Pfam" id="PF18950">
    <property type="entry name" value="DUF5694"/>
    <property type="match status" value="1"/>
</dbReference>
<reference evidence="1 2" key="1">
    <citation type="submission" date="2018-03" db="EMBL/GenBank/DDBJ databases">
        <title>Genomic Encyclopedia of Archaeal and Bacterial Type Strains, Phase II (KMG-II): from individual species to whole genera.</title>
        <authorList>
            <person name="Goeker M."/>
        </authorList>
    </citation>
    <scope>NUCLEOTIDE SEQUENCE [LARGE SCALE GENOMIC DNA]</scope>
    <source>
        <strain evidence="1 2">DSM 28229</strain>
    </source>
</reference>
<keyword evidence="2" id="KW-1185">Reference proteome</keyword>
<proteinExistence type="predicted"/>
<protein>
    <submittedName>
        <fullName evidence="1">Uncharacterized protein</fullName>
    </submittedName>
</protein>
<organism evidence="1 2">
    <name type="scientific">Sediminitomix flava</name>
    <dbReference type="NCBI Taxonomy" id="379075"/>
    <lineage>
        <taxon>Bacteria</taxon>
        <taxon>Pseudomonadati</taxon>
        <taxon>Bacteroidota</taxon>
        <taxon>Cytophagia</taxon>
        <taxon>Cytophagales</taxon>
        <taxon>Flammeovirgaceae</taxon>
        <taxon>Sediminitomix</taxon>
    </lineage>
</organism>
<evidence type="ECO:0000313" key="1">
    <source>
        <dbReference type="EMBL" id="PWJ43212.1"/>
    </source>
</evidence>
<dbReference type="AlphaFoldDB" id="A0A315ZD44"/>
<name>A0A315ZD44_SEDFL</name>
<dbReference type="Proteomes" id="UP000245535">
    <property type="component" value="Unassembled WGS sequence"/>
</dbReference>
<sequence>MKNSNTILIALLLFCLACKEQPSNTAESSLVENHERKAEQLHKIPILNFATFHFGSTSDAMSTEFDEHSEKNRKEAHEIAKKLSEFKPTVILVELIPERNEKLLSQYGKYLSNPKMDFKSPSEVELLAYELGRISGVKRIYGIDHKMEYNYRIGSEIINQVDSVWYNKYYQNIPSFYPNINFNEESLSLLDRLKTTNRSEYLDLLIAINADMLTHAGSENGFEGADEASKFYQRNLRMYSNLNRIELNEDDRVFILMGGAHTAFFRDFINRSPKYKMVDTFEYLN</sequence>
<dbReference type="InterPro" id="IPR043749">
    <property type="entry name" value="DUF5694"/>
</dbReference>
<evidence type="ECO:0000313" key="2">
    <source>
        <dbReference type="Proteomes" id="UP000245535"/>
    </source>
</evidence>
<dbReference type="EMBL" id="QGDO01000002">
    <property type="protein sequence ID" value="PWJ43212.1"/>
    <property type="molecule type" value="Genomic_DNA"/>
</dbReference>
<comment type="caution">
    <text evidence="1">The sequence shown here is derived from an EMBL/GenBank/DDBJ whole genome shotgun (WGS) entry which is preliminary data.</text>
</comment>
<gene>
    <name evidence="1" type="ORF">BC781_102761</name>
</gene>
<dbReference type="RefSeq" id="WP_211323725.1">
    <property type="nucleotide sequence ID" value="NZ_QGDO01000002.1"/>
</dbReference>
<accession>A0A315ZD44</accession>